<evidence type="ECO:0000313" key="2">
    <source>
        <dbReference type="Proteomes" id="UP001497700"/>
    </source>
</evidence>
<dbReference type="Proteomes" id="UP001497700">
    <property type="component" value="Unassembled WGS sequence"/>
</dbReference>
<evidence type="ECO:0000313" key="1">
    <source>
        <dbReference type="EMBL" id="KAI4861052.1"/>
    </source>
</evidence>
<gene>
    <name evidence="1" type="ORF">F4820DRAFT_82730</name>
</gene>
<comment type="caution">
    <text evidence="1">The sequence shown here is derived from an EMBL/GenBank/DDBJ whole genome shotgun (WGS) entry which is preliminary data.</text>
</comment>
<reference evidence="1 2" key="1">
    <citation type="journal article" date="2022" name="New Phytol.">
        <title>Ecological generalism drives hyperdiversity of secondary metabolite gene clusters in xylarialean endophytes.</title>
        <authorList>
            <person name="Franco M.E.E."/>
            <person name="Wisecaver J.H."/>
            <person name="Arnold A.E."/>
            <person name="Ju Y.M."/>
            <person name="Slot J.C."/>
            <person name="Ahrendt S."/>
            <person name="Moore L.P."/>
            <person name="Eastman K.E."/>
            <person name="Scott K."/>
            <person name="Konkel Z."/>
            <person name="Mondo S.J."/>
            <person name="Kuo A."/>
            <person name="Hayes R.D."/>
            <person name="Haridas S."/>
            <person name="Andreopoulos B."/>
            <person name="Riley R."/>
            <person name="LaButti K."/>
            <person name="Pangilinan J."/>
            <person name="Lipzen A."/>
            <person name="Amirebrahimi M."/>
            <person name="Yan J."/>
            <person name="Adam C."/>
            <person name="Keymanesh K."/>
            <person name="Ng V."/>
            <person name="Louie K."/>
            <person name="Northen T."/>
            <person name="Drula E."/>
            <person name="Henrissat B."/>
            <person name="Hsieh H.M."/>
            <person name="Youens-Clark K."/>
            <person name="Lutzoni F."/>
            <person name="Miadlikowska J."/>
            <person name="Eastwood D.C."/>
            <person name="Hamelin R.C."/>
            <person name="Grigoriev I.V."/>
            <person name="U'Ren J.M."/>
        </authorList>
    </citation>
    <scope>NUCLEOTIDE SEQUENCE [LARGE SCALE GENOMIC DNA]</scope>
    <source>
        <strain evidence="1 2">CBS 119005</strain>
    </source>
</reference>
<keyword evidence="2" id="KW-1185">Reference proteome</keyword>
<organism evidence="1 2">
    <name type="scientific">Hypoxylon rubiginosum</name>
    <dbReference type="NCBI Taxonomy" id="110542"/>
    <lineage>
        <taxon>Eukaryota</taxon>
        <taxon>Fungi</taxon>
        <taxon>Dikarya</taxon>
        <taxon>Ascomycota</taxon>
        <taxon>Pezizomycotina</taxon>
        <taxon>Sordariomycetes</taxon>
        <taxon>Xylariomycetidae</taxon>
        <taxon>Xylariales</taxon>
        <taxon>Hypoxylaceae</taxon>
        <taxon>Hypoxylon</taxon>
    </lineage>
</organism>
<accession>A0ACB9YNS4</accession>
<dbReference type="EMBL" id="MU393564">
    <property type="protein sequence ID" value="KAI4861052.1"/>
    <property type="molecule type" value="Genomic_DNA"/>
</dbReference>
<name>A0ACB9YNS4_9PEZI</name>
<proteinExistence type="predicted"/>
<sequence length="612" mass="64138">MFLVKPTLALSWAAALSTATAAISSPDMTVNVRDIPGASSADTLHALRRSLVEIGSQRRDTVLKNSTALDKNWDGATLLSIKEQTDTKNNVSLNVGVDITCTTCYITGVATAQFSVDGDFNATQAIQNFTGEVHDEIVNITDTAINGIEDYFSGVYHNLEDGVDLDDFDFPPVNFTFNVDIPDIPECHLQFQFDDLELYMLVDTVLSGGATYNLNLYSSETPIGISASDDLFIGVVFSVDLVLSVDAEIDISSGIHIKLEDGVGLDMTLFGQNVSSITFNGASFEFLPVTVESAGGILKAVLRVGVKAGFELETPTVIVPSLSLSTGASAGVGVSVWADVAEFVTNITAVPEGDDEDCSLRVEQTYQFGLGAAAGATLAIGPETWGPSPNTNIPIFYTTIADICAIQGRTTTTTASTAAITARADEDLETTTLTKVVTFTGTGCETTGLVNCPGSMQTTTKVKSTLTHVTVIPSGSEATFPETTGTGIATPVPFGTNMKSIDATTGSPTSYIPPPPTSSTTATAGDGGVSIEHPLGEVHGVDTRVIIGVSVGIGVPVLAAIILAIFCCQKRKKYAPVSRNDPVYLGAPQPYEGAQPSQEAKTNMTTSISGHH</sequence>
<protein>
    <submittedName>
        <fullName evidence="1">Uncharacterized protein</fullName>
    </submittedName>
</protein>